<keyword evidence="4" id="KW-0808">Transferase</keyword>
<evidence type="ECO:0000256" key="1">
    <source>
        <dbReference type="ARBA" id="ARBA00005505"/>
    </source>
</evidence>
<dbReference type="PANTHER" id="PTHR22984">
    <property type="entry name" value="SERINE/THREONINE-PROTEIN KINASE PIM"/>
    <property type="match status" value="1"/>
</dbReference>
<keyword evidence="6 13" id="KW-0418">Kinase</keyword>
<dbReference type="AlphaFoldDB" id="A0A8X7XAA1"/>
<dbReference type="SUPFAM" id="SSF56112">
    <property type="entry name" value="Protein kinase-like (PK-like)"/>
    <property type="match status" value="2"/>
</dbReference>
<feature type="domain" description="Protein kinase" evidence="12">
    <location>
        <begin position="750"/>
        <end position="961"/>
    </location>
</feature>
<dbReference type="InterPro" id="IPR000719">
    <property type="entry name" value="Prot_kinase_dom"/>
</dbReference>
<dbReference type="Gene3D" id="1.10.510.10">
    <property type="entry name" value="Transferase(Phosphotransferase) domain 1"/>
    <property type="match status" value="2"/>
</dbReference>
<protein>
    <recommendedName>
        <fullName evidence="2">non-specific serine/threonine protein kinase</fullName>
        <ecNumber evidence="2">2.7.11.1</ecNumber>
    </recommendedName>
</protein>
<feature type="non-terminal residue" evidence="13">
    <location>
        <position position="1"/>
    </location>
</feature>
<gene>
    <name evidence="13" type="primary">Pim1_2</name>
    <name evidence="13" type="ORF">GTO96_0003105</name>
</gene>
<accession>A0A8X7XAA1</accession>
<comment type="catalytic activity">
    <reaction evidence="9">
        <text>L-seryl-[protein] + ATP = O-phospho-L-seryl-[protein] + ADP + H(+)</text>
        <dbReference type="Rhea" id="RHEA:17989"/>
        <dbReference type="Rhea" id="RHEA-COMP:9863"/>
        <dbReference type="Rhea" id="RHEA-COMP:11604"/>
        <dbReference type="ChEBI" id="CHEBI:15378"/>
        <dbReference type="ChEBI" id="CHEBI:29999"/>
        <dbReference type="ChEBI" id="CHEBI:30616"/>
        <dbReference type="ChEBI" id="CHEBI:83421"/>
        <dbReference type="ChEBI" id="CHEBI:456216"/>
        <dbReference type="EC" id="2.7.11.1"/>
    </reaction>
</comment>
<evidence type="ECO:0000256" key="5">
    <source>
        <dbReference type="ARBA" id="ARBA00022741"/>
    </source>
</evidence>
<dbReference type="GO" id="GO:0043066">
    <property type="term" value="P:negative regulation of apoptotic process"/>
    <property type="evidence" value="ECO:0007669"/>
    <property type="project" value="TreeGrafter"/>
</dbReference>
<dbReference type="PANTHER" id="PTHR22984:SF11">
    <property type="entry name" value="AURORA KINASE-RELATED"/>
    <property type="match status" value="1"/>
</dbReference>
<dbReference type="GO" id="GO:0005737">
    <property type="term" value="C:cytoplasm"/>
    <property type="evidence" value="ECO:0007669"/>
    <property type="project" value="TreeGrafter"/>
</dbReference>
<dbReference type="EMBL" id="JAATIS010003638">
    <property type="protein sequence ID" value="KAG2464376.1"/>
    <property type="molecule type" value="Genomic_DNA"/>
</dbReference>
<dbReference type="GO" id="GO:0005524">
    <property type="term" value="F:ATP binding"/>
    <property type="evidence" value="ECO:0007669"/>
    <property type="project" value="UniProtKB-KW"/>
</dbReference>
<dbReference type="Proteomes" id="UP000886611">
    <property type="component" value="Unassembled WGS sequence"/>
</dbReference>
<feature type="coiled-coil region" evidence="10">
    <location>
        <begin position="546"/>
        <end position="598"/>
    </location>
</feature>
<feature type="coiled-coil region" evidence="10">
    <location>
        <begin position="153"/>
        <end position="191"/>
    </location>
</feature>
<dbReference type="Pfam" id="PF00069">
    <property type="entry name" value="Pkinase"/>
    <property type="match status" value="2"/>
</dbReference>
<comment type="catalytic activity">
    <reaction evidence="8">
        <text>L-threonyl-[protein] + ATP = O-phospho-L-threonyl-[protein] + ADP + H(+)</text>
        <dbReference type="Rhea" id="RHEA:46608"/>
        <dbReference type="Rhea" id="RHEA-COMP:11060"/>
        <dbReference type="Rhea" id="RHEA-COMP:11605"/>
        <dbReference type="ChEBI" id="CHEBI:15378"/>
        <dbReference type="ChEBI" id="CHEBI:30013"/>
        <dbReference type="ChEBI" id="CHEBI:30616"/>
        <dbReference type="ChEBI" id="CHEBI:61977"/>
        <dbReference type="ChEBI" id="CHEBI:456216"/>
        <dbReference type="EC" id="2.7.11.1"/>
    </reaction>
</comment>
<evidence type="ECO:0000256" key="7">
    <source>
        <dbReference type="ARBA" id="ARBA00022840"/>
    </source>
</evidence>
<evidence type="ECO:0000256" key="8">
    <source>
        <dbReference type="ARBA" id="ARBA00047899"/>
    </source>
</evidence>
<evidence type="ECO:0000259" key="12">
    <source>
        <dbReference type="PROSITE" id="PS50011"/>
    </source>
</evidence>
<evidence type="ECO:0000256" key="11">
    <source>
        <dbReference type="SAM" id="MobiDB-lite"/>
    </source>
</evidence>
<comment type="caution">
    <text evidence="13">The sequence shown here is derived from an EMBL/GenBank/DDBJ whole genome shotgun (WGS) entry which is preliminary data.</text>
</comment>
<dbReference type="GO" id="GO:0004674">
    <property type="term" value="F:protein serine/threonine kinase activity"/>
    <property type="evidence" value="ECO:0007669"/>
    <property type="project" value="UniProtKB-KW"/>
</dbReference>
<organism evidence="13 14">
    <name type="scientific">Polypterus senegalus</name>
    <name type="common">Senegal bichir</name>
    <dbReference type="NCBI Taxonomy" id="55291"/>
    <lineage>
        <taxon>Eukaryota</taxon>
        <taxon>Metazoa</taxon>
        <taxon>Chordata</taxon>
        <taxon>Craniata</taxon>
        <taxon>Vertebrata</taxon>
        <taxon>Euteleostomi</taxon>
        <taxon>Actinopterygii</taxon>
        <taxon>Polypteriformes</taxon>
        <taxon>Polypteridae</taxon>
        <taxon>Polypterus</taxon>
    </lineage>
</organism>
<keyword evidence="7" id="KW-0067">ATP-binding</keyword>
<evidence type="ECO:0000313" key="14">
    <source>
        <dbReference type="Proteomes" id="UP000886611"/>
    </source>
</evidence>
<keyword evidence="14" id="KW-1185">Reference proteome</keyword>
<feature type="region of interest" description="Disordered" evidence="11">
    <location>
        <begin position="1"/>
        <end position="29"/>
    </location>
</feature>
<evidence type="ECO:0000256" key="6">
    <source>
        <dbReference type="ARBA" id="ARBA00022777"/>
    </source>
</evidence>
<reference evidence="13 14" key="1">
    <citation type="journal article" date="2021" name="Cell">
        <title>Tracing the genetic footprints of vertebrate landing in non-teleost ray-finned fishes.</title>
        <authorList>
            <person name="Bi X."/>
            <person name="Wang K."/>
            <person name="Yang L."/>
            <person name="Pan H."/>
            <person name="Jiang H."/>
            <person name="Wei Q."/>
            <person name="Fang M."/>
            <person name="Yu H."/>
            <person name="Zhu C."/>
            <person name="Cai Y."/>
            <person name="He Y."/>
            <person name="Gan X."/>
            <person name="Zeng H."/>
            <person name="Yu D."/>
            <person name="Zhu Y."/>
            <person name="Jiang H."/>
            <person name="Qiu Q."/>
            <person name="Yang H."/>
            <person name="Zhang Y.E."/>
            <person name="Wang W."/>
            <person name="Zhu M."/>
            <person name="He S."/>
            <person name="Zhang G."/>
        </authorList>
    </citation>
    <scope>NUCLEOTIDE SEQUENCE [LARGE SCALE GENOMIC DNA]</scope>
    <source>
        <strain evidence="13">Bchr_013</strain>
    </source>
</reference>
<name>A0A8X7XAA1_POLSE</name>
<sequence>MAGRVCGLSKRHKEVSGNSSKLRDATSQLHEVDNLKKKLREKEEALQNYPSKESMNEALLKRDHDISENQKAITELQEEVRSLKERLCECFTEKDTINSRIEHLETEKRESESELSGLKQRLSVQEELLKEVGSIKEHVKMRDKQIGEYVIVVQNMQQEIRVLQDQVQNCKKEKEAFCEELDNLKREKEENVVRSEIILLVKEFLEVLRENKNKELFQKKRGEEPKAPKEPQSFDIEESVSSGVCLLKVNPEYDPLFRKYSIGRLLDKSVFGQVRVAKRLEDNLPPNQETQVPMEIGLMQLVSGAAAHPGIIQLLDWCIGTSKIALVMELLDPSMNLTEFIMNQGGFLAEEKAKSIFSQVVEAVQHCHYCWVFHGDLKPDNILIQTNTEKIKLIDFGCGTVLQENEDYTHFPGSLLYAPPEWFMLNRYRAVPATVWSLGVTFFELLCGHRPFMRTDDIVKVRFTFSRELSTVLLAAMAGRICSLTKRLRELGNNVSTATYKMWDMTCRFHEIDRVKEKLWEKEEAMQEWPSSEFLIEALRKRDQDIWEIQKANSKMQAEIQTLKEQVCKNCAKKETTIKYLQSEKRIAEMEIGRLRERLRIQDETLMERFEESNPIKQHAKMRDNQITEYTVEMEKMHREMFIMHKQIQDCMREKEAVCLELNNLRWKKRLEDEDDLRSKFELLVKDILDTVTIYMSKAFTSQQEQQQDQMGDKLKQLMENEDLNTEDPASSALGLLSVNPEYAPIFKKYDVGCLLDKGGFGQVRVAKRTADNAHADQATQVPMEIGLMLLVSGAAAHSGIIQLLDWYIGTTKMAMVMELLDSSMNLTEFIMMQGSSLTEKKAKLIFSQVVEAVRHCHFFWVFHGDLKPDNILIQTTTEKIKLIDFGCGNVLQEEEDYTSYSGMKSAQTGCDAQNQYDIKGYDNKSLLPFRLSDVRPSRMVLAEPLQCSTSNSLVTGSHLV</sequence>
<evidence type="ECO:0000256" key="3">
    <source>
        <dbReference type="ARBA" id="ARBA00022527"/>
    </source>
</evidence>
<evidence type="ECO:0000256" key="9">
    <source>
        <dbReference type="ARBA" id="ARBA00048679"/>
    </source>
</evidence>
<evidence type="ECO:0000256" key="10">
    <source>
        <dbReference type="SAM" id="Coils"/>
    </source>
</evidence>
<proteinExistence type="inferred from homology"/>
<evidence type="ECO:0000256" key="2">
    <source>
        <dbReference type="ARBA" id="ARBA00012513"/>
    </source>
</evidence>
<dbReference type="InterPro" id="IPR008271">
    <property type="entry name" value="Ser/Thr_kinase_AS"/>
</dbReference>
<dbReference type="Gene3D" id="1.10.287.1490">
    <property type="match status" value="1"/>
</dbReference>
<dbReference type="InterPro" id="IPR051138">
    <property type="entry name" value="PIM_Ser/Thr_kinase"/>
</dbReference>
<dbReference type="PROSITE" id="PS50011">
    <property type="entry name" value="PROTEIN_KINASE_DOM"/>
    <property type="match status" value="2"/>
</dbReference>
<dbReference type="EC" id="2.7.11.1" evidence="2"/>
<feature type="domain" description="Protein kinase" evidence="12">
    <location>
        <begin position="260"/>
        <end position="513"/>
    </location>
</feature>
<dbReference type="InterPro" id="IPR011009">
    <property type="entry name" value="Kinase-like_dom_sf"/>
</dbReference>
<evidence type="ECO:0000313" key="13">
    <source>
        <dbReference type="EMBL" id="KAG2464376.1"/>
    </source>
</evidence>
<dbReference type="GO" id="GO:0007346">
    <property type="term" value="P:regulation of mitotic cell cycle"/>
    <property type="evidence" value="ECO:0007669"/>
    <property type="project" value="TreeGrafter"/>
</dbReference>
<comment type="similarity">
    <text evidence="1">Belongs to the protein kinase superfamily. CAMK Ser/Thr protein kinase family. PIM subfamily.</text>
</comment>
<dbReference type="SMART" id="SM00220">
    <property type="entry name" value="S_TKc"/>
    <property type="match status" value="2"/>
</dbReference>
<feature type="non-terminal residue" evidence="13">
    <location>
        <position position="961"/>
    </location>
</feature>
<feature type="compositionally biased region" description="Polar residues" evidence="11">
    <location>
        <begin position="16"/>
        <end position="29"/>
    </location>
</feature>
<dbReference type="PROSITE" id="PS00108">
    <property type="entry name" value="PROTEIN_KINASE_ST"/>
    <property type="match status" value="2"/>
</dbReference>
<keyword evidence="3" id="KW-0723">Serine/threonine-protein kinase</keyword>
<keyword evidence="10" id="KW-0175">Coiled coil</keyword>
<evidence type="ECO:0000256" key="4">
    <source>
        <dbReference type="ARBA" id="ARBA00022679"/>
    </source>
</evidence>
<keyword evidence="5" id="KW-0547">Nucleotide-binding</keyword>